<evidence type="ECO:0000256" key="11">
    <source>
        <dbReference type="ARBA" id="ARBA00036904"/>
    </source>
</evidence>
<dbReference type="CDD" id="cd03425">
    <property type="entry name" value="NUDIX_MutT_NudA_like"/>
    <property type="match status" value="1"/>
</dbReference>
<dbReference type="EC" id="3.6.1.55" evidence="12"/>
<dbReference type="EMBL" id="CP036501">
    <property type="protein sequence ID" value="UZP75643.1"/>
    <property type="molecule type" value="Genomic_DNA"/>
</dbReference>
<reference evidence="18 19" key="1">
    <citation type="submission" date="2019-02" db="EMBL/GenBank/DDBJ databases">
        <title>Halieaceae_genomes.</title>
        <authorList>
            <person name="Li S.-H."/>
        </authorList>
    </citation>
    <scope>NUCLEOTIDE SEQUENCE [LARGE SCALE GENOMIC DNA]</scope>
    <source>
        <strain evidence="18 19">JH123</strain>
    </source>
</reference>
<evidence type="ECO:0000256" key="8">
    <source>
        <dbReference type="ARBA" id="ARBA00022842"/>
    </source>
</evidence>
<feature type="domain" description="Nudix hydrolase" evidence="17">
    <location>
        <begin position="4"/>
        <end position="129"/>
    </location>
</feature>
<evidence type="ECO:0000256" key="5">
    <source>
        <dbReference type="ARBA" id="ARBA00022723"/>
    </source>
</evidence>
<name>A0ABY6QB96_9GAMM</name>
<dbReference type="PROSITE" id="PS00893">
    <property type="entry name" value="NUDIX_BOX"/>
    <property type="match status" value="1"/>
</dbReference>
<evidence type="ECO:0000313" key="18">
    <source>
        <dbReference type="EMBL" id="UZP75643.1"/>
    </source>
</evidence>
<dbReference type="NCBIfam" id="TIGR00586">
    <property type="entry name" value="mutt"/>
    <property type="match status" value="1"/>
</dbReference>
<dbReference type="InterPro" id="IPR047127">
    <property type="entry name" value="MutT-like"/>
</dbReference>
<comment type="catalytic activity">
    <reaction evidence="10">
        <text>8-oxo-dGTP + H2O = 8-oxo-dGMP + diphosphate + H(+)</text>
        <dbReference type="Rhea" id="RHEA:31575"/>
        <dbReference type="ChEBI" id="CHEBI:15377"/>
        <dbReference type="ChEBI" id="CHEBI:15378"/>
        <dbReference type="ChEBI" id="CHEBI:33019"/>
        <dbReference type="ChEBI" id="CHEBI:63224"/>
        <dbReference type="ChEBI" id="CHEBI:77896"/>
        <dbReference type="EC" id="3.6.1.55"/>
    </reaction>
</comment>
<gene>
    <name evidence="18" type="primary">mutT</name>
    <name evidence="18" type="ORF">E0F26_11970</name>
</gene>
<comment type="similarity">
    <text evidence="2">Belongs to the Nudix hydrolase family.</text>
</comment>
<dbReference type="Pfam" id="PF14815">
    <property type="entry name" value="NUDIX_4"/>
    <property type="match status" value="1"/>
</dbReference>
<evidence type="ECO:0000256" key="14">
    <source>
        <dbReference type="ARBA" id="ARBA00041592"/>
    </source>
</evidence>
<proteinExistence type="inferred from homology"/>
<evidence type="ECO:0000256" key="6">
    <source>
        <dbReference type="ARBA" id="ARBA00022763"/>
    </source>
</evidence>
<evidence type="ECO:0000256" key="15">
    <source>
        <dbReference type="ARBA" id="ARBA00041979"/>
    </source>
</evidence>
<dbReference type="InterPro" id="IPR015797">
    <property type="entry name" value="NUDIX_hydrolase-like_dom_sf"/>
</dbReference>
<evidence type="ECO:0000256" key="16">
    <source>
        <dbReference type="ARBA" id="ARBA00042798"/>
    </source>
</evidence>
<keyword evidence="9" id="KW-0234">DNA repair</keyword>
<dbReference type="InterPro" id="IPR020084">
    <property type="entry name" value="NUDIX_hydrolase_CS"/>
</dbReference>
<dbReference type="InterPro" id="IPR029119">
    <property type="entry name" value="MutY_C"/>
</dbReference>
<evidence type="ECO:0000256" key="9">
    <source>
        <dbReference type="ARBA" id="ARBA00023204"/>
    </source>
</evidence>
<protein>
    <recommendedName>
        <fullName evidence="13">8-oxo-dGTP diphosphatase</fullName>
        <ecNumber evidence="12">3.6.1.55</ecNumber>
    </recommendedName>
    <alternativeName>
        <fullName evidence="16">7,8-dihydro-8-oxoguanine-triphosphatase</fullName>
    </alternativeName>
    <alternativeName>
        <fullName evidence="15">Mutator protein MutT</fullName>
    </alternativeName>
    <alternativeName>
        <fullName evidence="14">dGTP pyrophosphohydrolase</fullName>
    </alternativeName>
</protein>
<evidence type="ECO:0000256" key="3">
    <source>
        <dbReference type="ARBA" id="ARBA00022457"/>
    </source>
</evidence>
<keyword evidence="19" id="KW-1185">Reference proteome</keyword>
<accession>A0ABY6QB96</accession>
<dbReference type="PANTHER" id="PTHR47707:SF1">
    <property type="entry name" value="NUDIX HYDROLASE FAMILY PROTEIN"/>
    <property type="match status" value="1"/>
</dbReference>
<evidence type="ECO:0000256" key="4">
    <source>
        <dbReference type="ARBA" id="ARBA00022705"/>
    </source>
</evidence>
<evidence type="ECO:0000256" key="1">
    <source>
        <dbReference type="ARBA" id="ARBA00001946"/>
    </source>
</evidence>
<comment type="catalytic activity">
    <reaction evidence="11">
        <text>8-oxo-GTP + H2O = 8-oxo-GMP + diphosphate + H(+)</text>
        <dbReference type="Rhea" id="RHEA:67616"/>
        <dbReference type="ChEBI" id="CHEBI:15377"/>
        <dbReference type="ChEBI" id="CHEBI:15378"/>
        <dbReference type="ChEBI" id="CHEBI:33019"/>
        <dbReference type="ChEBI" id="CHEBI:143553"/>
        <dbReference type="ChEBI" id="CHEBI:145694"/>
    </reaction>
</comment>
<evidence type="ECO:0000256" key="10">
    <source>
        <dbReference type="ARBA" id="ARBA00035861"/>
    </source>
</evidence>
<keyword evidence="7" id="KW-0378">Hydrolase</keyword>
<comment type="cofactor">
    <cofactor evidence="1">
        <name>Mg(2+)</name>
        <dbReference type="ChEBI" id="CHEBI:18420"/>
    </cofactor>
</comment>
<evidence type="ECO:0000256" key="12">
    <source>
        <dbReference type="ARBA" id="ARBA00038905"/>
    </source>
</evidence>
<keyword evidence="4" id="KW-0235">DNA replication</keyword>
<sequence length="134" mass="14595">MSEGIHVAVGVLIDDTGCVLLARRQKGTHLEGYWEFPGGKVEAGESVASALARELSEELGVSIDQTLPLMTVNHDYGEKQVLLDVHRVLSWTGEPHGAEGQPIAWVSESVLDDYRVPEANAEIMKQVKLVLASF</sequence>
<dbReference type="PRINTS" id="PR00502">
    <property type="entry name" value="NUDIXFAMILY"/>
</dbReference>
<keyword evidence="3" id="KW-0515">Mutator protein</keyword>
<dbReference type="PROSITE" id="PS51462">
    <property type="entry name" value="NUDIX"/>
    <property type="match status" value="1"/>
</dbReference>
<organism evidence="18 19">
    <name type="scientific">Candidatus Paraluminiphilus aquimaris</name>
    <dbReference type="NCBI Taxonomy" id="2518994"/>
    <lineage>
        <taxon>Bacteria</taxon>
        <taxon>Pseudomonadati</taxon>
        <taxon>Pseudomonadota</taxon>
        <taxon>Gammaproteobacteria</taxon>
        <taxon>Cellvibrionales</taxon>
        <taxon>Halieaceae</taxon>
        <taxon>Candidatus Paraluminiphilus</taxon>
    </lineage>
</organism>
<evidence type="ECO:0000256" key="2">
    <source>
        <dbReference type="ARBA" id="ARBA00005582"/>
    </source>
</evidence>
<evidence type="ECO:0000256" key="7">
    <source>
        <dbReference type="ARBA" id="ARBA00022801"/>
    </source>
</evidence>
<dbReference type="InterPro" id="IPR000086">
    <property type="entry name" value="NUDIX_hydrolase_dom"/>
</dbReference>
<evidence type="ECO:0000256" key="13">
    <source>
        <dbReference type="ARBA" id="ARBA00040794"/>
    </source>
</evidence>
<dbReference type="InterPro" id="IPR020476">
    <property type="entry name" value="Nudix_hydrolase"/>
</dbReference>
<dbReference type="Gene3D" id="3.90.79.10">
    <property type="entry name" value="Nucleoside Triphosphate Pyrophosphohydrolase"/>
    <property type="match status" value="1"/>
</dbReference>
<dbReference type="PANTHER" id="PTHR47707">
    <property type="entry name" value="8-OXO-DGTP DIPHOSPHATASE"/>
    <property type="match status" value="1"/>
</dbReference>
<evidence type="ECO:0000259" key="17">
    <source>
        <dbReference type="PROSITE" id="PS51462"/>
    </source>
</evidence>
<keyword evidence="8" id="KW-0460">Magnesium</keyword>
<dbReference type="SUPFAM" id="SSF55811">
    <property type="entry name" value="Nudix"/>
    <property type="match status" value="1"/>
</dbReference>
<evidence type="ECO:0000313" key="19">
    <source>
        <dbReference type="Proteomes" id="UP001317963"/>
    </source>
</evidence>
<keyword evidence="5" id="KW-0479">Metal-binding</keyword>
<keyword evidence="6" id="KW-0227">DNA damage</keyword>
<dbReference type="InterPro" id="IPR003561">
    <property type="entry name" value="Mutator_MutT"/>
</dbReference>
<dbReference type="Proteomes" id="UP001317963">
    <property type="component" value="Chromosome"/>
</dbReference>